<dbReference type="KEGG" id="vg:6372347"/>
<name>B3FJH7_BP201</name>
<sequence>MSKPTKFKGNQATFNITFDGIDLTISNVMVKEVDIGSGNHWAMLERRGDRWMLLTTPGYLIEPLVDQQQTLEFDRTDVDRPVLVNGHMERLPITVHTALNISESKLFYSIDECSTGTRLQYNSNLFNGAEHDAIKHIVFDKVVK</sequence>
<organismHost>
    <name type="scientific">Pseudomonas chlororaphis</name>
    <dbReference type="NCBI Taxonomy" id="587753"/>
</organismHost>
<organism evidence="1 2">
    <name type="scientific">Pseudomonas phage 201phi2-1</name>
    <name type="common">Pseudomonas chlororaphis phage 201phi2-1</name>
    <dbReference type="NCBI Taxonomy" id="198110"/>
    <lineage>
        <taxon>Viruses</taxon>
        <taxon>Duplodnaviria</taxon>
        <taxon>Heunggongvirae</taxon>
        <taxon>Uroviricota</taxon>
        <taxon>Caudoviricetes</taxon>
        <taxon>Chimalliviridae</taxon>
        <taxon>Serwervirus</taxon>
        <taxon>Serwervirus 201phi21</taxon>
    </lineage>
</organism>
<keyword evidence="2" id="KW-1185">Reference proteome</keyword>
<gene>
    <name evidence="1" type="ORF">201phi2-1p317</name>
</gene>
<dbReference type="RefSeq" id="YP_001957038.1">
    <property type="nucleotide sequence ID" value="NC_010821.1"/>
</dbReference>
<evidence type="ECO:0000313" key="2">
    <source>
        <dbReference type="Proteomes" id="UP000002421"/>
    </source>
</evidence>
<evidence type="ECO:0000313" key="1">
    <source>
        <dbReference type="EMBL" id="ABY63142.1"/>
    </source>
</evidence>
<reference evidence="1 2" key="1">
    <citation type="journal article" date="2008" name="Virology">
        <title>Characterization of Pseudomonas chlororaphis myovirus 201varphi2-1 via genomic sequencing, mass spectrometry, and electron microscopy.</title>
        <authorList>
            <person name="Thomas J.A."/>
            <person name="Rolando M.R."/>
            <person name="Carroll C.A."/>
            <person name="Shen P.S."/>
            <person name="Belnap D.M."/>
            <person name="Weintraub S.T."/>
            <person name="Serwer P."/>
            <person name="Hardies S.C."/>
        </authorList>
    </citation>
    <scope>NUCLEOTIDE SEQUENCE</scope>
</reference>
<accession>B3FJH7</accession>
<protein>
    <submittedName>
        <fullName evidence="1">Uncharacterized protein</fullName>
    </submittedName>
</protein>
<proteinExistence type="predicted"/>
<dbReference type="EMBL" id="EU197055">
    <property type="protein sequence ID" value="ABY63142.1"/>
    <property type="molecule type" value="Genomic_DNA"/>
</dbReference>
<dbReference type="Proteomes" id="UP000002421">
    <property type="component" value="Segment"/>
</dbReference>